<reference evidence="5 6" key="1">
    <citation type="journal article" date="2019" name="Int. J. Syst. Evol. Microbiol.">
        <title>The Global Catalogue of Microorganisms (GCM) 10K type strain sequencing project: providing services to taxonomists for standard genome sequencing and annotation.</title>
        <authorList>
            <consortium name="The Broad Institute Genomics Platform"/>
            <consortium name="The Broad Institute Genome Sequencing Center for Infectious Disease"/>
            <person name="Wu L."/>
            <person name="Ma J."/>
        </authorList>
    </citation>
    <scope>NUCLEOTIDE SEQUENCE [LARGE SCALE GENOMIC DNA]</scope>
    <source>
        <strain evidence="5 6">CGMCC 1.12230</strain>
    </source>
</reference>
<organism evidence="5 6">
    <name type="scientific">Haloarchaeobius amylolyticus</name>
    <dbReference type="NCBI Taxonomy" id="1198296"/>
    <lineage>
        <taxon>Archaea</taxon>
        <taxon>Methanobacteriati</taxon>
        <taxon>Methanobacteriota</taxon>
        <taxon>Stenosarchaea group</taxon>
        <taxon>Halobacteria</taxon>
        <taxon>Halobacteriales</taxon>
        <taxon>Halorubellaceae</taxon>
        <taxon>Haloarchaeobius</taxon>
    </lineage>
</organism>
<evidence type="ECO:0000259" key="4">
    <source>
        <dbReference type="SMART" id="SM00478"/>
    </source>
</evidence>
<accession>A0ABD6BIH3</accession>
<evidence type="ECO:0000313" key="5">
    <source>
        <dbReference type="EMBL" id="MFD1564766.1"/>
    </source>
</evidence>
<dbReference type="SUPFAM" id="SSF48150">
    <property type="entry name" value="DNA-glycosylase"/>
    <property type="match status" value="1"/>
</dbReference>
<dbReference type="InterPro" id="IPR011257">
    <property type="entry name" value="DNA_glycosylase"/>
</dbReference>
<feature type="domain" description="HhH-GPD" evidence="4">
    <location>
        <begin position="51"/>
        <end position="204"/>
    </location>
</feature>
<gene>
    <name evidence="5" type="ORF">ACFR99_14590</name>
</gene>
<dbReference type="Pfam" id="PF00730">
    <property type="entry name" value="HhH-GPD"/>
    <property type="match status" value="1"/>
</dbReference>
<dbReference type="SMART" id="SM00478">
    <property type="entry name" value="ENDO3c"/>
    <property type="match status" value="1"/>
</dbReference>
<evidence type="ECO:0000256" key="2">
    <source>
        <dbReference type="ARBA" id="ARBA00022763"/>
    </source>
</evidence>
<name>A0ABD6BIH3_9EURY</name>
<dbReference type="PANTHER" id="PTHR43003:SF5">
    <property type="entry name" value="DNA-3-METHYLADENINE GLYCOSYLASE"/>
    <property type="match status" value="1"/>
</dbReference>
<evidence type="ECO:0000256" key="3">
    <source>
        <dbReference type="ARBA" id="ARBA00023204"/>
    </source>
</evidence>
<keyword evidence="3" id="KW-0234">DNA repair</keyword>
<comment type="similarity">
    <text evidence="1">Belongs to the alkylbase DNA glycosidase AlkA family.</text>
</comment>
<sequence>MTMADPDSTARNAPESVLREDPVLAGVIERREPHPLEPVANEFERLCVSIINQQLSTASAAAVRERVFEVLDGEVTPDTVLAASRDALREAGLSRTKVDYVENAARAFQERDLTRAGLAEYSNEAVIAELTEITGIGEWTANMYLMFVLERPDVLPLGDLAVRRGIEGLYNDGADLTRAEMREIAEPWRPYRSTATRYIWAEYEA</sequence>
<dbReference type="Gene3D" id="1.10.340.30">
    <property type="entry name" value="Hypothetical protein, domain 2"/>
    <property type="match status" value="1"/>
</dbReference>
<keyword evidence="2" id="KW-0227">DNA damage</keyword>
<dbReference type="CDD" id="cd00056">
    <property type="entry name" value="ENDO3c"/>
    <property type="match status" value="1"/>
</dbReference>
<dbReference type="FunFam" id="1.10.340.30:FF:000004">
    <property type="entry name" value="DNA-3-methyladenine glycosylase II"/>
    <property type="match status" value="1"/>
</dbReference>
<dbReference type="InterPro" id="IPR003265">
    <property type="entry name" value="HhH-GPD_domain"/>
</dbReference>
<comment type="caution">
    <text evidence="5">The sequence shown here is derived from an EMBL/GenBank/DDBJ whole genome shotgun (WGS) entry which is preliminary data.</text>
</comment>
<dbReference type="GO" id="GO:0006281">
    <property type="term" value="P:DNA repair"/>
    <property type="evidence" value="ECO:0007669"/>
    <property type="project" value="UniProtKB-KW"/>
</dbReference>
<protein>
    <submittedName>
        <fullName evidence="5">DNA-3-methyladenine glycosylase family protein</fullName>
    </submittedName>
</protein>
<dbReference type="InterPro" id="IPR051912">
    <property type="entry name" value="Alkylbase_DNA_Glycosylase/TA"/>
</dbReference>
<proteinExistence type="inferred from homology"/>
<dbReference type="PANTHER" id="PTHR43003">
    <property type="entry name" value="DNA-3-METHYLADENINE GLYCOSYLASE"/>
    <property type="match status" value="1"/>
</dbReference>
<dbReference type="RefSeq" id="WP_390288592.1">
    <property type="nucleotide sequence ID" value="NZ_JBHUDI010000009.1"/>
</dbReference>
<dbReference type="AlphaFoldDB" id="A0ABD6BIH3"/>
<dbReference type="Proteomes" id="UP001597076">
    <property type="component" value="Unassembled WGS sequence"/>
</dbReference>
<evidence type="ECO:0000313" key="6">
    <source>
        <dbReference type="Proteomes" id="UP001597076"/>
    </source>
</evidence>
<evidence type="ECO:0000256" key="1">
    <source>
        <dbReference type="ARBA" id="ARBA00010817"/>
    </source>
</evidence>
<dbReference type="EMBL" id="JBHUDI010000009">
    <property type="protein sequence ID" value="MFD1564766.1"/>
    <property type="molecule type" value="Genomic_DNA"/>
</dbReference>
<keyword evidence="6" id="KW-1185">Reference proteome</keyword>
<dbReference type="Gene3D" id="1.10.1670.40">
    <property type="match status" value="1"/>
</dbReference>